<evidence type="ECO:0000313" key="1">
    <source>
        <dbReference type="EMBL" id="AET70370.1"/>
    </source>
</evidence>
<dbReference type="KEGG" id="dor:Desor_4976"/>
<accession>G7WJ58</accession>
<dbReference type="AlphaFoldDB" id="G7WJ58"/>
<organism evidence="1 2">
    <name type="scientific">Desulfosporosinus orientis (strain ATCC 19365 / DSM 765 / NCIMB 8382 / VKM B-1628 / Singapore I)</name>
    <name type="common">Desulfotomaculum orientis</name>
    <dbReference type="NCBI Taxonomy" id="768706"/>
    <lineage>
        <taxon>Bacteria</taxon>
        <taxon>Bacillati</taxon>
        <taxon>Bacillota</taxon>
        <taxon>Clostridia</taxon>
        <taxon>Eubacteriales</taxon>
        <taxon>Desulfitobacteriaceae</taxon>
        <taxon>Desulfosporosinus</taxon>
    </lineage>
</organism>
<protein>
    <submittedName>
        <fullName evidence="1">Uncharacterized protein</fullName>
    </submittedName>
</protein>
<sequence length="404" mass="42197">MSYQFYTLPQNTSGAADVPIFNTPTTLASLTDAVRSGNDIATVRANIGWQAQSGGNVIQVLFKIWRGAPVTGELVCSVQDSAESAFDYVATTDFSEVVSGLTADQPVTFVLTAETVGTGTQAKVIGPLTFTALETNSNIESYFELPNNTFGGANIPVAQTPVPVAFINVNVEPGQDVILRSTACWIATSSIFPKVDVLFKLWRGAPITGTLIASADDSADVERGAVTSFSHVDSGFTSAQTVTYVLTVEAPDPGNTANIVGALIITGFVQTLSSFFTLPQNTSDSVSIPITATGTPLAAITTEASPGLKFSLRAAVGWLVPSGSITPILFKIWRGAPNTGTLIYSTLDSGESLFDYRKVTALAHVDSGFTASGPVTYTLTAELTKPGTAADVIGPLTFTAVPES</sequence>
<dbReference type="Proteomes" id="UP000006346">
    <property type="component" value="Chromosome"/>
</dbReference>
<dbReference type="PATRIC" id="fig|768706.3.peg.5059"/>
<name>G7WJ58_DESOD</name>
<dbReference type="OrthoDB" id="1683055at2"/>
<reference evidence="1 2" key="2">
    <citation type="journal article" date="2012" name="J. Bacteriol.">
        <title>Complete genome sequences of Desulfosporosinus orientis DSM765T, Desulfosporosinus youngiae DSM17734T, Desulfosporosinus meridiei DSM13257T, and Desulfosporosinus acidiphilus DSM22704T.</title>
        <authorList>
            <person name="Pester M."/>
            <person name="Brambilla E."/>
            <person name="Alazard D."/>
            <person name="Rattei T."/>
            <person name="Weinmaier T."/>
            <person name="Han J."/>
            <person name="Lucas S."/>
            <person name="Lapidus A."/>
            <person name="Cheng J.F."/>
            <person name="Goodwin L."/>
            <person name="Pitluck S."/>
            <person name="Peters L."/>
            <person name="Ovchinnikova G."/>
            <person name="Teshima H."/>
            <person name="Detter J.C."/>
            <person name="Han C.S."/>
            <person name="Tapia R."/>
            <person name="Land M.L."/>
            <person name="Hauser L."/>
            <person name="Kyrpides N.C."/>
            <person name="Ivanova N.N."/>
            <person name="Pagani I."/>
            <person name="Huntmann M."/>
            <person name="Wei C.L."/>
            <person name="Davenport K.W."/>
            <person name="Daligault H."/>
            <person name="Chain P.S."/>
            <person name="Chen A."/>
            <person name="Mavromatis K."/>
            <person name="Markowitz V."/>
            <person name="Szeto E."/>
            <person name="Mikhailova N."/>
            <person name="Pati A."/>
            <person name="Wagner M."/>
            <person name="Woyke T."/>
            <person name="Ollivier B."/>
            <person name="Klenk H.P."/>
            <person name="Spring S."/>
            <person name="Loy A."/>
        </authorList>
    </citation>
    <scope>NUCLEOTIDE SEQUENCE [LARGE SCALE GENOMIC DNA]</scope>
    <source>
        <strain evidence="2">ATCC 19365 / DSM 765 / NCIMB 8382 / VKM B-1628</strain>
    </source>
</reference>
<reference evidence="2" key="1">
    <citation type="submission" date="2011-11" db="EMBL/GenBank/DDBJ databases">
        <title>Complete sequence of Desulfosporosinus orientis DSM 765.</title>
        <authorList>
            <person name="Lucas S."/>
            <person name="Han J."/>
            <person name="Lapidus A."/>
            <person name="Cheng J.-F."/>
            <person name="Goodwin L."/>
            <person name="Pitluck S."/>
            <person name="Peters L."/>
            <person name="Ovchinnikova G."/>
            <person name="Teshima H."/>
            <person name="Detter J.C."/>
            <person name="Han C."/>
            <person name="Tapia R."/>
            <person name="Land M."/>
            <person name="Hauser L."/>
            <person name="Kyrpides N."/>
            <person name="Ivanova N."/>
            <person name="Pagani I."/>
            <person name="Pester M."/>
            <person name="Spring S."/>
            <person name="Ollivier B."/>
            <person name="Rattei T."/>
            <person name="Klenk H.-P."/>
            <person name="Wagner M."/>
            <person name="Loy A."/>
            <person name="Woyke T."/>
        </authorList>
    </citation>
    <scope>NUCLEOTIDE SEQUENCE [LARGE SCALE GENOMIC DNA]</scope>
    <source>
        <strain evidence="2">ATCC 19365 / DSM 765 / NCIMB 8382 / VKM B-1628</strain>
    </source>
</reference>
<gene>
    <name evidence="1" type="ordered locus">Desor_4976</name>
</gene>
<proteinExistence type="predicted"/>
<evidence type="ECO:0000313" key="2">
    <source>
        <dbReference type="Proteomes" id="UP000006346"/>
    </source>
</evidence>
<dbReference type="EMBL" id="CP003108">
    <property type="protein sequence ID" value="AET70370.1"/>
    <property type="molecule type" value="Genomic_DNA"/>
</dbReference>
<dbReference type="RefSeq" id="WP_014187176.1">
    <property type="nucleotide sequence ID" value="NC_016584.1"/>
</dbReference>
<dbReference type="eggNOG" id="ENOG5032RG8">
    <property type="taxonomic scope" value="Bacteria"/>
</dbReference>
<keyword evidence="2" id="KW-1185">Reference proteome</keyword>
<dbReference type="HOGENOM" id="CLU_055600_0_0_9"/>